<dbReference type="Proteomes" id="UP000830768">
    <property type="component" value="Chromosome 8"/>
</dbReference>
<evidence type="ECO:0000313" key="2">
    <source>
        <dbReference type="Proteomes" id="UP000830768"/>
    </source>
</evidence>
<proteinExistence type="predicted"/>
<dbReference type="EMBL" id="CP090036">
    <property type="protein sequence ID" value="UPK98805.1"/>
    <property type="molecule type" value="Genomic_DNA"/>
</dbReference>
<gene>
    <name evidence="1" type="ORF">LCI18_009740</name>
</gene>
<evidence type="ECO:0000313" key="1">
    <source>
        <dbReference type="EMBL" id="UPK98805.1"/>
    </source>
</evidence>
<organism evidence="1 2">
    <name type="scientific">Fusarium solani subsp. cucurbitae</name>
    <name type="common">Neocosmosporum cucurbitae</name>
    <dbReference type="NCBI Taxonomy" id="2747967"/>
    <lineage>
        <taxon>Eukaryota</taxon>
        <taxon>Fungi</taxon>
        <taxon>Dikarya</taxon>
        <taxon>Ascomycota</taxon>
        <taxon>Pezizomycotina</taxon>
        <taxon>Sordariomycetes</taxon>
        <taxon>Hypocreomycetidae</taxon>
        <taxon>Hypocreales</taxon>
        <taxon>Nectriaceae</taxon>
        <taxon>Fusarium</taxon>
        <taxon>Fusarium solani species complex</taxon>
    </lineage>
</organism>
<sequence>MEGISAAIGVFSLVLPAVTLLNSRVCKVVGEISETKRAAQDPKVLKQLREELATWGQVLQSIKKIKGSDGQLIVKATSHCKKYEKALLKTNKCLEQFRQIEVEDWGEITKILLKLNDLRKSHELHRKEVERWILSINTIMVNLTHEKLIRHEKLYSEASDAQAHKLESIYERLQGMETLLKDLSRDHNTTQQTERTSPVAQLAAITDDLRTICSQQIEESVVNMRTREEMCDSSCEEDASEVGSKGSLEGSSETQRQGSLTTRSQGTQTMLSYSNHDTIPDFADSNPTPTSSRFRLEEYSNGESAWDTDSRNECFSEIGSNSTSTTDHINGGVDVMDQARPEDDFDQYTESNTVLKKLESSTIKECKRVVAGSFGQATRGGPEVLTMDSEEWHKGVWERFWFSKGYTIGIAFERDWGPFQSDLGLAALSNACKFHHLVRRVSFITRKLDDFHDLRRGLVRGAGAFFAWDMAEGCPYDECKRNLDLLCAESLIRVGEDSSRWESTVFCITVPWRLYRFWTSVRERSGVGCLVDQGLLAEIPIKITGRDGQTWQRLWCPETVQGSGLADDEIRAVFHEVSSRPG</sequence>
<protein>
    <submittedName>
        <fullName evidence="1">Uncharacterized protein</fullName>
    </submittedName>
</protein>
<name>A0ACD3ZC81_FUSSC</name>
<reference evidence="1" key="1">
    <citation type="submission" date="2021-11" db="EMBL/GenBank/DDBJ databases">
        <title>Fusarium solani-melongenae Genome sequencing and assembly.</title>
        <authorList>
            <person name="Xie S."/>
            <person name="Huang L."/>
            <person name="Zhang X."/>
        </authorList>
    </citation>
    <scope>NUCLEOTIDE SEQUENCE</scope>
    <source>
        <strain evidence="1">CRI 24-3</strain>
    </source>
</reference>
<keyword evidence="2" id="KW-1185">Reference proteome</keyword>
<accession>A0ACD3ZC81</accession>